<sequence length="398" mass="44263">MASPQQCTMACEQLHCFRRSREPQSDRASMELLFVDDDLEDCDLSCSLYESPLRSPLDACETPESAMRSLPHHSSRLESLSLKASASLPTFLLTPSPLDALNVPKKDVFSKRHHSSGAKSPRETRSTAVSGEASTQPGSTALQSAASGQDDPGTVQSSGNLVGSKVNKIEETVDSETYIVDTGNKARGPADTVLQLFVIDTHSASRVYSSVFSCKKLSDLHGGLNNKCFGFRLIRRIVLVQDMLPENFAKAYDQFARSHPRCYQPHPDTRPKDQRYLVVEADYSGPSILQSKLKPAQAISIIGQVACCLAVAERELEFEHRNLHEENIRVLPSTSKNHHFLIDGRTCCVKGAGIKVTLFDDNFGRMMCNNEIIIRMRNYNCVYKEKTAIYLTMERIIK</sequence>
<keyword evidence="3" id="KW-1185">Reference proteome</keyword>
<feature type="compositionally biased region" description="Polar residues" evidence="1">
    <location>
        <begin position="126"/>
        <end position="147"/>
    </location>
</feature>
<dbReference type="Pfam" id="PF12330">
    <property type="entry name" value="Haspin_kinase"/>
    <property type="match status" value="1"/>
</dbReference>
<reference evidence="2 3" key="1">
    <citation type="journal article" date="2023" name="Arcadia Sci">
        <title>De novo assembly of a long-read Amblyomma americanum tick genome.</title>
        <authorList>
            <person name="Chou S."/>
            <person name="Poskanzer K.E."/>
            <person name="Rollins M."/>
            <person name="Thuy-Boun P.S."/>
        </authorList>
    </citation>
    <scope>NUCLEOTIDE SEQUENCE [LARGE SCALE GENOMIC DNA]</scope>
    <source>
        <strain evidence="2">F_SG_1</strain>
        <tissue evidence="2">Salivary glands</tissue>
    </source>
</reference>
<dbReference type="GO" id="GO:0035556">
    <property type="term" value="P:intracellular signal transduction"/>
    <property type="evidence" value="ECO:0007669"/>
    <property type="project" value="TreeGrafter"/>
</dbReference>
<dbReference type="GO" id="GO:0000278">
    <property type="term" value="P:mitotic cell cycle"/>
    <property type="evidence" value="ECO:0007669"/>
    <property type="project" value="TreeGrafter"/>
</dbReference>
<name>A0AAQ4DGV9_AMBAM</name>
<gene>
    <name evidence="2" type="ORF">V5799_027034</name>
</gene>
<evidence type="ECO:0008006" key="4">
    <source>
        <dbReference type="Google" id="ProtNLM"/>
    </source>
</evidence>
<organism evidence="2 3">
    <name type="scientific">Amblyomma americanum</name>
    <name type="common">Lone star tick</name>
    <dbReference type="NCBI Taxonomy" id="6943"/>
    <lineage>
        <taxon>Eukaryota</taxon>
        <taxon>Metazoa</taxon>
        <taxon>Ecdysozoa</taxon>
        <taxon>Arthropoda</taxon>
        <taxon>Chelicerata</taxon>
        <taxon>Arachnida</taxon>
        <taxon>Acari</taxon>
        <taxon>Parasitiformes</taxon>
        <taxon>Ixodida</taxon>
        <taxon>Ixodoidea</taxon>
        <taxon>Ixodidae</taxon>
        <taxon>Amblyomminae</taxon>
        <taxon>Amblyomma</taxon>
    </lineage>
</organism>
<dbReference type="AlphaFoldDB" id="A0AAQ4DGV9"/>
<dbReference type="GO" id="GO:0072354">
    <property type="term" value="F:histone H3T3 kinase activity"/>
    <property type="evidence" value="ECO:0007669"/>
    <property type="project" value="TreeGrafter"/>
</dbReference>
<dbReference type="Proteomes" id="UP001321473">
    <property type="component" value="Unassembled WGS sequence"/>
</dbReference>
<evidence type="ECO:0000313" key="2">
    <source>
        <dbReference type="EMBL" id="KAK8761699.1"/>
    </source>
</evidence>
<feature type="region of interest" description="Disordered" evidence="1">
    <location>
        <begin position="108"/>
        <end position="163"/>
    </location>
</feature>
<dbReference type="Gene3D" id="1.10.510.10">
    <property type="entry name" value="Transferase(Phosphotransferase) domain 1"/>
    <property type="match status" value="1"/>
</dbReference>
<evidence type="ECO:0000256" key="1">
    <source>
        <dbReference type="SAM" id="MobiDB-lite"/>
    </source>
</evidence>
<accession>A0AAQ4DGV9</accession>
<dbReference type="GO" id="GO:0005737">
    <property type="term" value="C:cytoplasm"/>
    <property type="evidence" value="ECO:0007669"/>
    <property type="project" value="TreeGrafter"/>
</dbReference>
<dbReference type="Gene3D" id="3.30.200.20">
    <property type="entry name" value="Phosphorylase Kinase, domain 1"/>
    <property type="match status" value="1"/>
</dbReference>
<proteinExistence type="predicted"/>
<dbReference type="GO" id="GO:0005634">
    <property type="term" value="C:nucleus"/>
    <property type="evidence" value="ECO:0007669"/>
    <property type="project" value="TreeGrafter"/>
</dbReference>
<dbReference type="PANTHER" id="PTHR24419:SF18">
    <property type="entry name" value="SERINE_THREONINE-PROTEIN KINASE HASPIN"/>
    <property type="match status" value="1"/>
</dbReference>
<protein>
    <recommendedName>
        <fullName evidence="4">Protein kinase domain-containing protein</fullName>
    </recommendedName>
</protein>
<evidence type="ECO:0000313" key="3">
    <source>
        <dbReference type="Proteomes" id="UP001321473"/>
    </source>
</evidence>
<comment type="caution">
    <text evidence="2">The sequence shown here is derived from an EMBL/GenBank/DDBJ whole genome shotgun (WGS) entry which is preliminary data.</text>
</comment>
<dbReference type="PANTHER" id="PTHR24419">
    <property type="entry name" value="INTERLEUKIN-1 RECEPTOR-ASSOCIATED KINASE"/>
    <property type="match status" value="1"/>
</dbReference>
<dbReference type="EMBL" id="JARKHS020030837">
    <property type="protein sequence ID" value="KAK8761699.1"/>
    <property type="molecule type" value="Genomic_DNA"/>
</dbReference>